<dbReference type="GO" id="GO:0004090">
    <property type="term" value="F:carbonyl reductase (NADPH) activity"/>
    <property type="evidence" value="ECO:0007669"/>
    <property type="project" value="TreeGrafter"/>
</dbReference>
<dbReference type="InterPro" id="IPR002347">
    <property type="entry name" value="SDR_fam"/>
</dbReference>
<sequence>MFFKKTLNRREHAIKLTSSANVLDRKKIHSGKVVVVTGSTYGIGLAIARRFAEDGAHVLLSSRLQKNVDVAVKQLQEEGLSVTGIVCHVGNREDRERLLTKVTKDEGD</sequence>
<dbReference type="Pfam" id="PF00106">
    <property type="entry name" value="adh_short"/>
    <property type="match status" value="1"/>
</dbReference>
<comment type="similarity">
    <text evidence="1">Belongs to the short-chain dehydrogenases/reductases (SDR) family.</text>
</comment>
<dbReference type="PANTHER" id="PTHR43943:SF2">
    <property type="entry name" value="DEHYDROGENASE_REDUCTASE 4"/>
    <property type="match status" value="1"/>
</dbReference>
<evidence type="ECO:0000313" key="2">
    <source>
        <dbReference type="EMBL" id="CAH2295241.1"/>
    </source>
</evidence>
<proteinExistence type="inferred from homology"/>
<gene>
    <name evidence="2" type="ORF">PECUL_23A030727</name>
</gene>
<reference evidence="2" key="1">
    <citation type="submission" date="2022-03" db="EMBL/GenBank/DDBJ databases">
        <authorList>
            <person name="Alioto T."/>
            <person name="Alioto T."/>
            <person name="Gomez Garrido J."/>
        </authorList>
    </citation>
    <scope>NUCLEOTIDE SEQUENCE</scope>
</reference>
<dbReference type="SUPFAM" id="SSF51735">
    <property type="entry name" value="NAD(P)-binding Rossmann-fold domains"/>
    <property type="match status" value="1"/>
</dbReference>
<dbReference type="EMBL" id="OW240916">
    <property type="protein sequence ID" value="CAH2295241.1"/>
    <property type="molecule type" value="Genomic_DNA"/>
</dbReference>
<dbReference type="Gene3D" id="3.40.50.720">
    <property type="entry name" value="NAD(P)-binding Rossmann-like Domain"/>
    <property type="match status" value="1"/>
</dbReference>
<organism evidence="2 3">
    <name type="scientific">Pelobates cultripes</name>
    <name type="common">Western spadefoot toad</name>
    <dbReference type="NCBI Taxonomy" id="61616"/>
    <lineage>
        <taxon>Eukaryota</taxon>
        <taxon>Metazoa</taxon>
        <taxon>Chordata</taxon>
        <taxon>Craniata</taxon>
        <taxon>Vertebrata</taxon>
        <taxon>Euteleostomi</taxon>
        <taxon>Amphibia</taxon>
        <taxon>Batrachia</taxon>
        <taxon>Anura</taxon>
        <taxon>Pelobatoidea</taxon>
        <taxon>Pelobatidae</taxon>
        <taxon>Pelobates</taxon>
    </lineage>
</organism>
<keyword evidence="3" id="KW-1185">Reference proteome</keyword>
<name>A0AAD1W9X2_PELCU</name>
<dbReference type="InterPro" id="IPR036291">
    <property type="entry name" value="NAD(P)-bd_dom_sf"/>
</dbReference>
<dbReference type="AlphaFoldDB" id="A0AAD1W9X2"/>
<evidence type="ECO:0000256" key="1">
    <source>
        <dbReference type="ARBA" id="ARBA00006484"/>
    </source>
</evidence>
<evidence type="ECO:0000313" key="3">
    <source>
        <dbReference type="Proteomes" id="UP001295444"/>
    </source>
</evidence>
<accession>A0AAD1W9X2</accession>
<dbReference type="Proteomes" id="UP001295444">
    <property type="component" value="Chromosome 05"/>
</dbReference>
<protein>
    <submittedName>
        <fullName evidence="2">Dehydrogenase reductase SDR family member 2, mitochondrial isoform X1</fullName>
    </submittedName>
</protein>
<dbReference type="PANTHER" id="PTHR43943">
    <property type="entry name" value="DEHYDROGENASE/REDUCTASE (SDR FAMILY) MEMBER 4"/>
    <property type="match status" value="1"/>
</dbReference>